<dbReference type="GO" id="GO:0016020">
    <property type="term" value="C:membrane"/>
    <property type="evidence" value="ECO:0007669"/>
    <property type="project" value="UniProtKB-SubCell"/>
</dbReference>
<organism evidence="16 17">
    <name type="scientific">Rhizophlyctis rosea</name>
    <dbReference type="NCBI Taxonomy" id="64517"/>
    <lineage>
        <taxon>Eukaryota</taxon>
        <taxon>Fungi</taxon>
        <taxon>Fungi incertae sedis</taxon>
        <taxon>Chytridiomycota</taxon>
        <taxon>Chytridiomycota incertae sedis</taxon>
        <taxon>Chytridiomycetes</taxon>
        <taxon>Rhizophlyctidales</taxon>
        <taxon>Rhizophlyctidaceae</taxon>
        <taxon>Rhizophlyctis</taxon>
    </lineage>
</organism>
<gene>
    <name evidence="16" type="ORF">HK097_009978</name>
</gene>
<keyword evidence="11" id="KW-0753">Steroid metabolism</keyword>
<dbReference type="InterPro" id="IPR007905">
    <property type="entry name" value="EBP"/>
</dbReference>
<dbReference type="GO" id="GO:0005783">
    <property type="term" value="C:endoplasmic reticulum"/>
    <property type="evidence" value="ECO:0007669"/>
    <property type="project" value="TreeGrafter"/>
</dbReference>
<accession>A0AAD5S857</accession>
<evidence type="ECO:0000256" key="1">
    <source>
        <dbReference type="ARBA" id="ARBA00004141"/>
    </source>
</evidence>
<feature type="domain" description="EXPERA" evidence="15">
    <location>
        <begin position="1"/>
        <end position="111"/>
    </location>
</feature>
<feature type="transmembrane region" description="Helical" evidence="14">
    <location>
        <begin position="25"/>
        <end position="49"/>
    </location>
</feature>
<evidence type="ECO:0000256" key="11">
    <source>
        <dbReference type="ARBA" id="ARBA00023221"/>
    </source>
</evidence>
<keyword evidence="10" id="KW-1207">Sterol metabolism</keyword>
<proteinExistence type="inferred from homology"/>
<keyword evidence="7" id="KW-0756">Sterol biosynthesis</keyword>
<dbReference type="GO" id="GO:0004769">
    <property type="term" value="F:steroid Delta-isomerase activity"/>
    <property type="evidence" value="ECO:0007669"/>
    <property type="project" value="TreeGrafter"/>
</dbReference>
<keyword evidence="12" id="KW-0413">Isomerase</keyword>
<keyword evidence="9 13" id="KW-0472">Membrane</keyword>
<keyword evidence="5" id="KW-0752">Steroid biosynthesis</keyword>
<evidence type="ECO:0000256" key="7">
    <source>
        <dbReference type="ARBA" id="ARBA00023011"/>
    </source>
</evidence>
<evidence type="ECO:0000256" key="4">
    <source>
        <dbReference type="ARBA" id="ARBA00022692"/>
    </source>
</evidence>
<sequence>MTTFLADLWKEYAQGDSRYMNSDPFVTIMEAITAIFWGSGSFLTAWAIYTNHPIRHILQFLISTGQMYGDVLYYLTTLWEGAPHCSPHPFHFWFYFITLNGFWIVIPLIIMFSSGRAMYVALAEQQRRGKSKRL</sequence>
<evidence type="ECO:0000256" key="10">
    <source>
        <dbReference type="ARBA" id="ARBA00023166"/>
    </source>
</evidence>
<evidence type="ECO:0000256" key="2">
    <source>
        <dbReference type="ARBA" id="ARBA00008337"/>
    </source>
</evidence>
<dbReference type="GO" id="GO:0000247">
    <property type="term" value="F:C-8 sterol isomerase activity"/>
    <property type="evidence" value="ECO:0007669"/>
    <property type="project" value="TreeGrafter"/>
</dbReference>
<dbReference type="GO" id="GO:0047750">
    <property type="term" value="F:cholestenol delta-isomerase activity"/>
    <property type="evidence" value="ECO:0007669"/>
    <property type="project" value="InterPro"/>
</dbReference>
<dbReference type="InterPro" id="IPR033118">
    <property type="entry name" value="EXPERA"/>
</dbReference>
<feature type="transmembrane region" description="Helical" evidence="14">
    <location>
        <begin position="56"/>
        <end position="75"/>
    </location>
</feature>
<keyword evidence="17" id="KW-1185">Reference proteome</keyword>
<evidence type="ECO:0000256" key="5">
    <source>
        <dbReference type="ARBA" id="ARBA00022955"/>
    </source>
</evidence>
<comment type="subcellular location">
    <subcellularLocation>
        <location evidence="1">Membrane</location>
        <topology evidence="1">Multi-pass membrane protein</topology>
    </subcellularLocation>
</comment>
<comment type="caution">
    <text evidence="16">The sequence shown here is derived from an EMBL/GenBank/DDBJ whole genome shotgun (WGS) entry which is preliminary data.</text>
</comment>
<evidence type="ECO:0000313" key="16">
    <source>
        <dbReference type="EMBL" id="KAJ3049015.1"/>
    </source>
</evidence>
<name>A0AAD5S857_9FUNG</name>
<dbReference type="GO" id="GO:0016126">
    <property type="term" value="P:sterol biosynthetic process"/>
    <property type="evidence" value="ECO:0007669"/>
    <property type="project" value="UniProtKB-KW"/>
</dbReference>
<evidence type="ECO:0000256" key="9">
    <source>
        <dbReference type="ARBA" id="ARBA00023136"/>
    </source>
</evidence>
<evidence type="ECO:0000313" key="17">
    <source>
        <dbReference type="Proteomes" id="UP001212841"/>
    </source>
</evidence>
<evidence type="ECO:0000259" key="15">
    <source>
        <dbReference type="PROSITE" id="PS51751"/>
    </source>
</evidence>
<dbReference type="PANTHER" id="PTHR14207">
    <property type="entry name" value="STEROL ISOMERASE"/>
    <property type="match status" value="1"/>
</dbReference>
<dbReference type="AlphaFoldDB" id="A0AAD5S857"/>
<reference evidence="16" key="1">
    <citation type="submission" date="2020-05" db="EMBL/GenBank/DDBJ databases">
        <title>Phylogenomic resolution of chytrid fungi.</title>
        <authorList>
            <person name="Stajich J.E."/>
            <person name="Amses K."/>
            <person name="Simmons R."/>
            <person name="Seto K."/>
            <person name="Myers J."/>
            <person name="Bonds A."/>
            <person name="Quandt C.A."/>
            <person name="Barry K."/>
            <person name="Liu P."/>
            <person name="Grigoriev I."/>
            <person name="Longcore J.E."/>
            <person name="James T.Y."/>
        </authorList>
    </citation>
    <scope>NUCLEOTIDE SEQUENCE</scope>
    <source>
        <strain evidence="16">JEL0318</strain>
    </source>
</reference>
<keyword evidence="4 13" id="KW-0812">Transmembrane</keyword>
<evidence type="ECO:0000256" key="8">
    <source>
        <dbReference type="ARBA" id="ARBA00023098"/>
    </source>
</evidence>
<dbReference type="Proteomes" id="UP001212841">
    <property type="component" value="Unassembled WGS sequence"/>
</dbReference>
<evidence type="ECO:0000256" key="13">
    <source>
        <dbReference type="PROSITE-ProRule" id="PRU01087"/>
    </source>
</evidence>
<keyword evidence="6 13" id="KW-1133">Transmembrane helix</keyword>
<feature type="transmembrane region" description="Helical" evidence="14">
    <location>
        <begin position="95"/>
        <end position="122"/>
    </location>
</feature>
<dbReference type="EMBL" id="JADGJD010000704">
    <property type="protein sequence ID" value="KAJ3049015.1"/>
    <property type="molecule type" value="Genomic_DNA"/>
</dbReference>
<protein>
    <recommendedName>
        <fullName evidence="15">EXPERA domain-containing protein</fullName>
    </recommendedName>
</protein>
<dbReference type="PROSITE" id="PS51751">
    <property type="entry name" value="EXPERA"/>
    <property type="match status" value="1"/>
</dbReference>
<evidence type="ECO:0000256" key="6">
    <source>
        <dbReference type="ARBA" id="ARBA00022989"/>
    </source>
</evidence>
<evidence type="ECO:0000256" key="12">
    <source>
        <dbReference type="ARBA" id="ARBA00023235"/>
    </source>
</evidence>
<comment type="similarity">
    <text evidence="2">Belongs to the EBP family.</text>
</comment>
<evidence type="ECO:0000256" key="3">
    <source>
        <dbReference type="ARBA" id="ARBA00022516"/>
    </source>
</evidence>
<dbReference type="PANTHER" id="PTHR14207:SF0">
    <property type="entry name" value="3-BETA-HYDROXYSTEROID-DELTA(8),DELTA(7)-ISOMERASE"/>
    <property type="match status" value="1"/>
</dbReference>
<keyword evidence="8" id="KW-0443">Lipid metabolism</keyword>
<dbReference type="Pfam" id="PF05241">
    <property type="entry name" value="EBP"/>
    <property type="match status" value="1"/>
</dbReference>
<keyword evidence="3" id="KW-0444">Lipid biosynthesis</keyword>
<evidence type="ECO:0000256" key="14">
    <source>
        <dbReference type="SAM" id="Phobius"/>
    </source>
</evidence>